<dbReference type="GO" id="GO:0000166">
    <property type="term" value="F:nucleotide binding"/>
    <property type="evidence" value="ECO:0007669"/>
    <property type="project" value="InterPro"/>
</dbReference>
<evidence type="ECO:0000256" key="11">
    <source>
        <dbReference type="ARBA" id="ARBA00032233"/>
    </source>
</evidence>
<dbReference type="InterPro" id="IPR010978">
    <property type="entry name" value="tRNA-bd_arm"/>
</dbReference>
<evidence type="ECO:0000256" key="9">
    <source>
        <dbReference type="ARBA" id="ARBA00023316"/>
    </source>
</evidence>
<evidence type="ECO:0000256" key="8">
    <source>
        <dbReference type="ARBA" id="ARBA00023315"/>
    </source>
</evidence>
<dbReference type="InterPro" id="IPR050644">
    <property type="entry name" value="PG_Glycine_Bridge_Synth"/>
</dbReference>
<evidence type="ECO:0000256" key="5">
    <source>
        <dbReference type="ARBA" id="ARBA00022679"/>
    </source>
</evidence>
<proteinExistence type="inferred from homology"/>
<evidence type="ECO:0000256" key="1">
    <source>
        <dbReference type="ARBA" id="ARBA00009943"/>
    </source>
</evidence>
<dbReference type="RefSeq" id="WP_048589643.1">
    <property type="nucleotide sequence ID" value="NZ_AP018526.1"/>
</dbReference>
<dbReference type="Gene3D" id="3.40.630.30">
    <property type="match status" value="2"/>
</dbReference>
<dbReference type="GO" id="GO:0008360">
    <property type="term" value="P:regulation of cell shape"/>
    <property type="evidence" value="ECO:0007669"/>
    <property type="project" value="UniProtKB-KW"/>
</dbReference>
<keyword evidence="9" id="KW-0961">Cell wall biogenesis/degradation</keyword>
<reference evidence="14 15" key="1">
    <citation type="submission" date="2018-01" db="EMBL/GenBank/DDBJ databases">
        <title>Whole genome sequence of Melissococcus plutonius DAT561.</title>
        <authorList>
            <person name="Okumura K."/>
            <person name="Takamatsu D."/>
            <person name="Okura M."/>
        </authorList>
    </citation>
    <scope>NUCLEOTIDE SEQUENCE [LARGE SCALE GENOMIC DNA]</scope>
    <source>
        <strain evidence="14 15">DAT561</strain>
    </source>
</reference>
<keyword evidence="7" id="KW-0573">Peptidoglycan synthesis</keyword>
<accession>A0A2Z5Y4G2</accession>
<dbReference type="InterPro" id="IPR016181">
    <property type="entry name" value="Acyl_CoA_acyltransferase"/>
</dbReference>
<evidence type="ECO:0000256" key="10">
    <source>
        <dbReference type="ARBA" id="ARBA00030706"/>
    </source>
</evidence>
<dbReference type="AlphaFoldDB" id="A0A2Z5Y4G2"/>
<evidence type="ECO:0000313" key="14">
    <source>
        <dbReference type="EMBL" id="BBC61658.1"/>
    </source>
</evidence>
<keyword evidence="8" id="KW-0012">Acyltransferase</keyword>
<keyword evidence="5" id="KW-0808">Transferase</keyword>
<comment type="similarity">
    <text evidence="1">Belongs to the FemABX family.</text>
</comment>
<evidence type="ECO:0000256" key="6">
    <source>
        <dbReference type="ARBA" id="ARBA00022960"/>
    </source>
</evidence>
<dbReference type="Gene3D" id="1.20.58.90">
    <property type="match status" value="1"/>
</dbReference>
<dbReference type="PROSITE" id="PS51191">
    <property type="entry name" value="FEMABX"/>
    <property type="match status" value="1"/>
</dbReference>
<dbReference type="GO" id="GO:0016874">
    <property type="term" value="F:ligase activity"/>
    <property type="evidence" value="ECO:0007669"/>
    <property type="project" value="UniProtKB-KW"/>
</dbReference>
<evidence type="ECO:0000256" key="2">
    <source>
        <dbReference type="ARBA" id="ARBA00012466"/>
    </source>
</evidence>
<dbReference type="GO" id="GO:0009252">
    <property type="term" value="P:peptidoglycan biosynthetic process"/>
    <property type="evidence" value="ECO:0007669"/>
    <property type="project" value="UniProtKB-KW"/>
</dbReference>
<protein>
    <recommendedName>
        <fullName evidence="3">Aminoacyltransferase FemA</fullName>
        <ecNumber evidence="2">2.3.2.17</ecNumber>
    </recommendedName>
    <alternativeName>
        <fullName evidence="11">Factor essential for expression of methicillin resistance A</fullName>
    </alternativeName>
    <alternativeName>
        <fullName evidence="10">N-acetylmuramoyl-L-alanyl-D-glutamyl-L-lysyl-(N6-glycyl)-D-alanyl-D-alanine-diphosphoundecaprenyl-N-acetylglucosamine:glycine glycyltransferase</fullName>
    </alternativeName>
</protein>
<dbReference type="GO" id="GO:0071555">
    <property type="term" value="P:cell wall organization"/>
    <property type="evidence" value="ECO:0007669"/>
    <property type="project" value="UniProtKB-KW"/>
</dbReference>
<evidence type="ECO:0000256" key="4">
    <source>
        <dbReference type="ARBA" id="ARBA00022490"/>
    </source>
</evidence>
<comment type="catalytic activity">
    <reaction evidence="12">
        <text>beta-D-GlcNAc-(1-&gt;4)-Mur2Ac(oyl-L-Ala-D-isoglutaminyl-L-Lys-(N(6)-Gly)-D-Ala-D-Ala)-di-trans,octa-cis-undecaprenyl diphosphate + 2 glycyl-tRNA(Gly) = MurNAc-L-Ala-D-isoglutaminyl-L-Lys-(N(6)-tri-Gly)-D-Ala-D-Ala-diphospho-di-trans,octa-cis-undecaprenyl-GlcNAc + 2 tRNA(Gly) + 2 H(+)</text>
        <dbReference type="Rhea" id="RHEA:30439"/>
        <dbReference type="Rhea" id="RHEA-COMP:9664"/>
        <dbReference type="Rhea" id="RHEA-COMP:9683"/>
        <dbReference type="ChEBI" id="CHEBI:15378"/>
        <dbReference type="ChEBI" id="CHEBI:62234"/>
        <dbReference type="ChEBI" id="CHEBI:62235"/>
        <dbReference type="ChEBI" id="CHEBI:78442"/>
        <dbReference type="ChEBI" id="CHEBI:78522"/>
        <dbReference type="EC" id="2.3.2.17"/>
    </reaction>
</comment>
<sequence length="412" mass="48347">MLTFTSLTQSEFTDFSQQFSGNNYLQTKEMAELKKNRNQMVDYIGVKDNQKIIGATLITKLKIKMGYYFDIDGGMLMDYSSAEVFHCFIEGIEEYVRKNDGLYVTISPDIPVCVRYDEEITNLNESVVEKFLSAGFIKKQAQQQLDNQGNPLWVYKKNVQGLTEQTLVDSYQKSAQYSIKRAHEFGIQTRKLAYEELQEFKKITEETSQRRQFEDKSLEYYQSVYKSYQEQARFMIAEINIKTYLENLKNKQVEIQKKLETIEEVLSKNPDSRKKNNQKKELLSELATYNKRRQEAEKIAREEKKELIPLACALFMICSQEVVYLFSGTLEKYKQFYAPYLIQDEMLHYTVNRQIPQYNFYGISGNFDGSDGVLKFKESFNGYAEKKIGTFQLITKPTKYRLYQLLKKIKGT</sequence>
<dbReference type="PANTHER" id="PTHR36174">
    <property type="entry name" value="LIPID II:GLYCINE GLYCYLTRANSFERASE"/>
    <property type="match status" value="1"/>
</dbReference>
<keyword evidence="6" id="KW-0133">Cell shape</keyword>
<keyword evidence="14" id="KW-0436">Ligase</keyword>
<dbReference type="Pfam" id="PF02388">
    <property type="entry name" value="FemAB"/>
    <property type="match status" value="1"/>
</dbReference>
<dbReference type="GO" id="GO:0016755">
    <property type="term" value="F:aminoacyltransferase activity"/>
    <property type="evidence" value="ECO:0007669"/>
    <property type="project" value="InterPro"/>
</dbReference>
<dbReference type="PANTHER" id="PTHR36174:SF2">
    <property type="entry name" value="AMINOACYLTRANSFERASE FEMA"/>
    <property type="match status" value="1"/>
</dbReference>
<evidence type="ECO:0000256" key="12">
    <source>
        <dbReference type="ARBA" id="ARBA00047483"/>
    </source>
</evidence>
<name>A0A2Z5Y4G2_9ENTE</name>
<dbReference type="InterPro" id="IPR003447">
    <property type="entry name" value="FEMABX"/>
</dbReference>
<dbReference type="EMBL" id="AP018492">
    <property type="protein sequence ID" value="BBC61658.1"/>
    <property type="molecule type" value="Genomic_DNA"/>
</dbReference>
<dbReference type="Proteomes" id="UP000269226">
    <property type="component" value="Chromosome"/>
</dbReference>
<evidence type="ECO:0000256" key="13">
    <source>
        <dbReference type="SAM" id="Coils"/>
    </source>
</evidence>
<keyword evidence="4" id="KW-0963">Cytoplasm</keyword>
<dbReference type="SUPFAM" id="SSF46589">
    <property type="entry name" value="tRNA-binding arm"/>
    <property type="match status" value="1"/>
</dbReference>
<evidence type="ECO:0000313" key="15">
    <source>
        <dbReference type="Proteomes" id="UP000269226"/>
    </source>
</evidence>
<evidence type="ECO:0000256" key="7">
    <source>
        <dbReference type="ARBA" id="ARBA00022984"/>
    </source>
</evidence>
<feature type="coiled-coil region" evidence="13">
    <location>
        <begin position="241"/>
        <end position="306"/>
    </location>
</feature>
<gene>
    <name evidence="14" type="ORF">DAT561_1564</name>
</gene>
<evidence type="ECO:0000256" key="3">
    <source>
        <dbReference type="ARBA" id="ARBA00016236"/>
    </source>
</evidence>
<dbReference type="EC" id="2.3.2.17" evidence="2"/>
<keyword evidence="13" id="KW-0175">Coiled coil</keyword>
<dbReference type="SUPFAM" id="SSF55729">
    <property type="entry name" value="Acyl-CoA N-acyltransferases (Nat)"/>
    <property type="match status" value="2"/>
</dbReference>
<organism evidence="14 15">
    <name type="scientific">Melissococcus plutonius</name>
    <dbReference type="NCBI Taxonomy" id="33970"/>
    <lineage>
        <taxon>Bacteria</taxon>
        <taxon>Bacillati</taxon>
        <taxon>Bacillota</taxon>
        <taxon>Bacilli</taxon>
        <taxon>Lactobacillales</taxon>
        <taxon>Enterococcaceae</taxon>
        <taxon>Melissococcus</taxon>
    </lineage>
</organism>